<evidence type="ECO:0000313" key="2">
    <source>
        <dbReference type="EMBL" id="SNV13225.1"/>
    </source>
</evidence>
<evidence type="ECO:0000313" key="3">
    <source>
        <dbReference type="Proteomes" id="UP000065822"/>
    </source>
</evidence>
<keyword evidence="3" id="KW-1185">Reference proteome</keyword>
<evidence type="ECO:0000313" key="1">
    <source>
        <dbReference type="EMBL" id="AMD84130.1"/>
    </source>
</evidence>
<name>A0AAX2GZ63_9FLAO</name>
<dbReference type="KEGG" id="chg:AXF12_00390"/>
<protein>
    <submittedName>
        <fullName evidence="2">Serine dehydrogenase proteinase</fullName>
    </submittedName>
</protein>
<dbReference type="PANTHER" id="PTHR35984:SF1">
    <property type="entry name" value="PERIPLASMIC SERINE PROTEASE"/>
    <property type="match status" value="1"/>
</dbReference>
<sequence>MSGDSIYMDYFSVLGPIDPQVPNKDGKYVPALGYLDKINEMLEKAKRNELTQAEFLILKDFDLAELRYYEQARELSIDLLEKWLVKYKFKNWEEHRTKNKGKKVKEEEKRERAKDIAKKLSDNNLWKTHNRPININHLRDLRLEIIDYSENELLSRKINDYYQLLMSYLKFIKNEGIFIHTKKIF</sequence>
<dbReference type="GO" id="GO:0016020">
    <property type="term" value="C:membrane"/>
    <property type="evidence" value="ECO:0007669"/>
    <property type="project" value="InterPro"/>
</dbReference>
<dbReference type="PANTHER" id="PTHR35984">
    <property type="entry name" value="PERIPLASMIC SERINE PROTEASE"/>
    <property type="match status" value="1"/>
</dbReference>
<dbReference type="InterPro" id="IPR002825">
    <property type="entry name" value="Pept_S49_ser-pept_pro"/>
</dbReference>
<dbReference type="EMBL" id="CP014227">
    <property type="protein sequence ID" value="AMD84130.1"/>
    <property type="molecule type" value="Genomic_DNA"/>
</dbReference>
<gene>
    <name evidence="1" type="ORF">AXF12_00390</name>
    <name evidence="2" type="ORF">SAMEA44541418_01695</name>
</gene>
<evidence type="ECO:0000313" key="4">
    <source>
        <dbReference type="Proteomes" id="UP000215539"/>
    </source>
</evidence>
<accession>A0AAX2GZ63</accession>
<proteinExistence type="predicted"/>
<dbReference type="Proteomes" id="UP000065822">
    <property type="component" value="Chromosome"/>
</dbReference>
<reference evidence="2 4" key="2">
    <citation type="submission" date="2017-06" db="EMBL/GenBank/DDBJ databases">
        <authorList>
            <consortium name="Pathogen Informatics"/>
        </authorList>
    </citation>
    <scope>NUCLEOTIDE SEQUENCE [LARGE SCALE GENOMIC DNA]</scope>
    <source>
        <strain evidence="2 4">NCTC12947</strain>
    </source>
</reference>
<dbReference type="AlphaFoldDB" id="A0AAX2GZ63"/>
<dbReference type="Proteomes" id="UP000215539">
    <property type="component" value="Chromosome 1"/>
</dbReference>
<dbReference type="EMBL" id="LT906449">
    <property type="protein sequence ID" value="SNV13225.1"/>
    <property type="molecule type" value="Genomic_DNA"/>
</dbReference>
<organism evidence="2 4">
    <name type="scientific">Capnocytophaga haemolytica</name>
    <dbReference type="NCBI Taxonomy" id="45243"/>
    <lineage>
        <taxon>Bacteria</taxon>
        <taxon>Pseudomonadati</taxon>
        <taxon>Bacteroidota</taxon>
        <taxon>Flavobacteriia</taxon>
        <taxon>Flavobacteriales</taxon>
        <taxon>Flavobacteriaceae</taxon>
        <taxon>Capnocytophaga</taxon>
    </lineage>
</organism>
<reference evidence="1 3" key="1">
    <citation type="submission" date="2016-02" db="EMBL/GenBank/DDBJ databases">
        <authorList>
            <person name="Holder M.E."/>
            <person name="Ajami N.J."/>
            <person name="Petrosino J.F."/>
        </authorList>
    </citation>
    <scope>NUCLEOTIDE SEQUENCE [LARGE SCALE GENOMIC DNA]</scope>
    <source>
        <strain evidence="1 3">CCUG 32990</strain>
    </source>
</reference>